<protein>
    <submittedName>
        <fullName evidence="2">Uncharacterized protein</fullName>
    </submittedName>
</protein>
<evidence type="ECO:0000256" key="1">
    <source>
        <dbReference type="SAM" id="MobiDB-lite"/>
    </source>
</evidence>
<dbReference type="AlphaFoldDB" id="A0A0C9XBJ3"/>
<keyword evidence="3" id="KW-1185">Reference proteome</keyword>
<dbReference type="Proteomes" id="UP000054477">
    <property type="component" value="Unassembled WGS sequence"/>
</dbReference>
<evidence type="ECO:0000313" key="2">
    <source>
        <dbReference type="EMBL" id="KIK09620.1"/>
    </source>
</evidence>
<feature type="region of interest" description="Disordered" evidence="1">
    <location>
        <begin position="192"/>
        <end position="252"/>
    </location>
</feature>
<accession>A0A0C9XBJ3</accession>
<feature type="compositionally biased region" description="Polar residues" evidence="1">
    <location>
        <begin position="233"/>
        <end position="243"/>
    </location>
</feature>
<feature type="compositionally biased region" description="Polar residues" evidence="1">
    <location>
        <begin position="192"/>
        <end position="203"/>
    </location>
</feature>
<reference evidence="3" key="2">
    <citation type="submission" date="2015-01" db="EMBL/GenBank/DDBJ databases">
        <title>Evolutionary Origins and Diversification of the Mycorrhizal Mutualists.</title>
        <authorList>
            <consortium name="DOE Joint Genome Institute"/>
            <consortium name="Mycorrhizal Genomics Consortium"/>
            <person name="Kohler A."/>
            <person name="Kuo A."/>
            <person name="Nagy L.G."/>
            <person name="Floudas D."/>
            <person name="Copeland A."/>
            <person name="Barry K.W."/>
            <person name="Cichocki N."/>
            <person name="Veneault-Fourrey C."/>
            <person name="LaButti K."/>
            <person name="Lindquist E.A."/>
            <person name="Lipzen A."/>
            <person name="Lundell T."/>
            <person name="Morin E."/>
            <person name="Murat C."/>
            <person name="Riley R."/>
            <person name="Ohm R."/>
            <person name="Sun H."/>
            <person name="Tunlid A."/>
            <person name="Henrissat B."/>
            <person name="Grigoriev I.V."/>
            <person name="Hibbett D.S."/>
            <person name="Martin F."/>
        </authorList>
    </citation>
    <scope>NUCLEOTIDE SEQUENCE [LARGE SCALE GENOMIC DNA]</scope>
    <source>
        <strain evidence="3">LaAM-08-1</strain>
    </source>
</reference>
<evidence type="ECO:0000313" key="3">
    <source>
        <dbReference type="Proteomes" id="UP000054477"/>
    </source>
</evidence>
<reference evidence="2 3" key="1">
    <citation type="submission" date="2014-04" db="EMBL/GenBank/DDBJ databases">
        <authorList>
            <consortium name="DOE Joint Genome Institute"/>
            <person name="Kuo A."/>
            <person name="Kohler A."/>
            <person name="Nagy L.G."/>
            <person name="Floudas D."/>
            <person name="Copeland A."/>
            <person name="Barry K.W."/>
            <person name="Cichocki N."/>
            <person name="Veneault-Fourrey C."/>
            <person name="LaButti K."/>
            <person name="Lindquist E.A."/>
            <person name="Lipzen A."/>
            <person name="Lundell T."/>
            <person name="Morin E."/>
            <person name="Murat C."/>
            <person name="Sun H."/>
            <person name="Tunlid A."/>
            <person name="Henrissat B."/>
            <person name="Grigoriev I.V."/>
            <person name="Hibbett D.S."/>
            <person name="Martin F."/>
            <person name="Nordberg H.P."/>
            <person name="Cantor M.N."/>
            <person name="Hua S.X."/>
        </authorList>
    </citation>
    <scope>NUCLEOTIDE SEQUENCE [LARGE SCALE GENOMIC DNA]</scope>
    <source>
        <strain evidence="2 3">LaAM-08-1</strain>
    </source>
</reference>
<organism evidence="2 3">
    <name type="scientific">Laccaria amethystina LaAM-08-1</name>
    <dbReference type="NCBI Taxonomy" id="1095629"/>
    <lineage>
        <taxon>Eukaryota</taxon>
        <taxon>Fungi</taxon>
        <taxon>Dikarya</taxon>
        <taxon>Basidiomycota</taxon>
        <taxon>Agaricomycotina</taxon>
        <taxon>Agaricomycetes</taxon>
        <taxon>Agaricomycetidae</taxon>
        <taxon>Agaricales</taxon>
        <taxon>Agaricineae</taxon>
        <taxon>Hydnangiaceae</taxon>
        <taxon>Laccaria</taxon>
    </lineage>
</organism>
<dbReference type="OrthoDB" id="3048706at2759"/>
<name>A0A0C9XBJ3_9AGAR</name>
<sequence>MASNAPGQSTQSAYNLGPSVSLDRGAAPFALGECVLVRIPEPIQVEGYVENEATIVGTNLSPVSVGSGPQHISFVRGLDLLADGSFVLEVYPVLSFSNNGGALVAYNTMNDAAAKAALLPLPPLSSRHPRPDAFGRPLAFGNWSTAKDSFLHIFPRRFIMTTKRAFKRMEPPLFMPFSDLTRINNYREYLLSTTSTPNNNDQSHPPPNGGSGDQQGNSNAPPGQRNGGRQAASGVTSVNTSPTLIGDGGGEGAAEAGLENFSFKSMNGLLILEDVDEDAEDVDGTMQDELIMLTHDNPMWAGELIKYMQKEAKEKERMQNERLERISYWREDTAVQLTSM</sequence>
<dbReference type="EMBL" id="KN838538">
    <property type="protein sequence ID" value="KIK09620.1"/>
    <property type="molecule type" value="Genomic_DNA"/>
</dbReference>
<gene>
    <name evidence="2" type="ORF">K443DRAFT_671513</name>
</gene>
<dbReference type="HOGENOM" id="CLU_933740_0_0_1"/>
<proteinExistence type="predicted"/>